<accession>A0A8B8E9A5</accession>
<name>A0A8B8E9A5_CRAVI</name>
<proteinExistence type="predicted"/>
<dbReference type="OrthoDB" id="6077174at2759"/>
<feature type="transmembrane region" description="Helical" evidence="2">
    <location>
        <begin position="21"/>
        <end position="42"/>
    </location>
</feature>
<feature type="compositionally biased region" description="Polar residues" evidence="1">
    <location>
        <begin position="205"/>
        <end position="214"/>
    </location>
</feature>
<evidence type="ECO:0000256" key="1">
    <source>
        <dbReference type="SAM" id="MobiDB-lite"/>
    </source>
</evidence>
<feature type="transmembrane region" description="Helical" evidence="2">
    <location>
        <begin position="54"/>
        <end position="79"/>
    </location>
</feature>
<keyword evidence="2" id="KW-1133">Transmembrane helix</keyword>
<keyword evidence="2" id="KW-0472">Membrane</keyword>
<feature type="region of interest" description="Disordered" evidence="1">
    <location>
        <begin position="174"/>
        <end position="236"/>
    </location>
</feature>
<sequence length="322" mass="36050">MLDMEGTRIYKNFHQWLLPSRAVVGILALGSVFVFVGIVLLATGSSGLAVGGAVFLGVGLVLVILCTLLCMYACFVLYVKDQATQTQQIAVTDADMNSTRDAYAVINKKPPPSPSSNHNSRVGKGDRPSRFVTIGDSSPHHNSSASSKDKENRVEYYKNNSEIVSKYENGRQSNFQQKQDAQRFPLNSSQPTPYSTLRSPGPYEQHSQIQTPILQNQHHQQQQEQHQQQQLQQQHQQMCHAPGYGVGFSLYSNEDYDNPVESTPLTTPLQQYVHWTPDTYIADDVMEPTPLQHPSAKRPMVFNKVSSSKMSIYDNVQFNSEI</sequence>
<keyword evidence="2" id="KW-0812">Transmembrane</keyword>
<protein>
    <submittedName>
        <fullName evidence="4">Transcription activator MSS11-like</fullName>
    </submittedName>
</protein>
<organism evidence="3 4">
    <name type="scientific">Crassostrea virginica</name>
    <name type="common">Eastern oyster</name>
    <dbReference type="NCBI Taxonomy" id="6565"/>
    <lineage>
        <taxon>Eukaryota</taxon>
        <taxon>Metazoa</taxon>
        <taxon>Spiralia</taxon>
        <taxon>Lophotrochozoa</taxon>
        <taxon>Mollusca</taxon>
        <taxon>Bivalvia</taxon>
        <taxon>Autobranchia</taxon>
        <taxon>Pteriomorphia</taxon>
        <taxon>Ostreida</taxon>
        <taxon>Ostreoidea</taxon>
        <taxon>Ostreidae</taxon>
        <taxon>Crassostrea</taxon>
    </lineage>
</organism>
<dbReference type="AlphaFoldDB" id="A0A8B8E9A5"/>
<evidence type="ECO:0000313" key="4">
    <source>
        <dbReference type="RefSeq" id="XP_022336710.1"/>
    </source>
</evidence>
<dbReference type="Proteomes" id="UP000694844">
    <property type="component" value="Chromosome 5"/>
</dbReference>
<dbReference type="RefSeq" id="XP_022336710.1">
    <property type="nucleotide sequence ID" value="XM_022481002.1"/>
</dbReference>
<feature type="region of interest" description="Disordered" evidence="1">
    <location>
        <begin position="105"/>
        <end position="154"/>
    </location>
</feature>
<keyword evidence="3" id="KW-1185">Reference proteome</keyword>
<reference evidence="4" key="1">
    <citation type="submission" date="2025-08" db="UniProtKB">
        <authorList>
            <consortium name="RefSeq"/>
        </authorList>
    </citation>
    <scope>IDENTIFICATION</scope>
    <source>
        <tissue evidence="4">Whole sample</tissue>
    </source>
</reference>
<feature type="compositionally biased region" description="Low complexity" evidence="1">
    <location>
        <begin position="215"/>
        <end position="236"/>
    </location>
</feature>
<evidence type="ECO:0000256" key="2">
    <source>
        <dbReference type="SAM" id="Phobius"/>
    </source>
</evidence>
<dbReference type="KEGG" id="cvn:111132991"/>
<evidence type="ECO:0000313" key="3">
    <source>
        <dbReference type="Proteomes" id="UP000694844"/>
    </source>
</evidence>
<feature type="compositionally biased region" description="Polar residues" evidence="1">
    <location>
        <begin position="174"/>
        <end position="198"/>
    </location>
</feature>
<gene>
    <name evidence="4" type="primary">LOC111132991</name>
</gene>
<dbReference type="GeneID" id="111132991"/>